<name>A0A8H6M384_9AGAR</name>
<evidence type="ECO:0000313" key="2">
    <source>
        <dbReference type="Proteomes" id="UP000521943"/>
    </source>
</evidence>
<organism evidence="1 2">
    <name type="scientific">Ephemerocybe angulata</name>
    <dbReference type="NCBI Taxonomy" id="980116"/>
    <lineage>
        <taxon>Eukaryota</taxon>
        <taxon>Fungi</taxon>
        <taxon>Dikarya</taxon>
        <taxon>Basidiomycota</taxon>
        <taxon>Agaricomycotina</taxon>
        <taxon>Agaricomycetes</taxon>
        <taxon>Agaricomycetidae</taxon>
        <taxon>Agaricales</taxon>
        <taxon>Agaricineae</taxon>
        <taxon>Psathyrellaceae</taxon>
        <taxon>Ephemerocybe</taxon>
    </lineage>
</organism>
<keyword evidence="2" id="KW-1185">Reference proteome</keyword>
<feature type="non-terminal residue" evidence="1">
    <location>
        <position position="124"/>
    </location>
</feature>
<sequence length="124" mass="14203">AGLSIKRIQKMASERDPDVRANFVRRIGEYPPHFLISIDEVSKDDRTYARLWGRAARGHRAEESNPFVRKRRFSTCAAMALDEGIIAARVLEGSFTHDRFLEYIRDDVLPMTTPYPGPRSVLLL</sequence>
<dbReference type="Proteomes" id="UP000521943">
    <property type="component" value="Unassembled WGS sequence"/>
</dbReference>
<dbReference type="EMBL" id="JACGCI010000049">
    <property type="protein sequence ID" value="KAF6751579.1"/>
    <property type="molecule type" value="Genomic_DNA"/>
</dbReference>
<comment type="caution">
    <text evidence="1">The sequence shown here is derived from an EMBL/GenBank/DDBJ whole genome shotgun (WGS) entry which is preliminary data.</text>
</comment>
<gene>
    <name evidence="1" type="ORF">DFP72DRAFT_753482</name>
</gene>
<feature type="non-terminal residue" evidence="1">
    <location>
        <position position="1"/>
    </location>
</feature>
<accession>A0A8H6M384</accession>
<proteinExistence type="predicted"/>
<reference evidence="1 2" key="1">
    <citation type="submission" date="2020-07" db="EMBL/GenBank/DDBJ databases">
        <title>Comparative genomics of pyrophilous fungi reveals a link between fire events and developmental genes.</title>
        <authorList>
            <consortium name="DOE Joint Genome Institute"/>
            <person name="Steindorff A.S."/>
            <person name="Carver A."/>
            <person name="Calhoun S."/>
            <person name="Stillman K."/>
            <person name="Liu H."/>
            <person name="Lipzen A."/>
            <person name="Pangilinan J."/>
            <person name="Labutti K."/>
            <person name="Bruns T.D."/>
            <person name="Grigoriev I.V."/>
        </authorList>
    </citation>
    <scope>NUCLEOTIDE SEQUENCE [LARGE SCALE GENOMIC DNA]</scope>
    <source>
        <strain evidence="1 2">CBS 144469</strain>
    </source>
</reference>
<evidence type="ECO:0000313" key="1">
    <source>
        <dbReference type="EMBL" id="KAF6751579.1"/>
    </source>
</evidence>
<protein>
    <submittedName>
        <fullName evidence="1">Uncharacterized protein</fullName>
    </submittedName>
</protein>
<dbReference type="OrthoDB" id="2142724at2759"/>
<dbReference type="AlphaFoldDB" id="A0A8H6M384"/>